<dbReference type="AlphaFoldDB" id="A0AAN8F717"/>
<feature type="compositionally biased region" description="Gly residues" evidence="1">
    <location>
        <begin position="155"/>
        <end position="167"/>
    </location>
</feature>
<comment type="caution">
    <text evidence="2">The sequence shown here is derived from an EMBL/GenBank/DDBJ whole genome shotgun (WGS) entry which is preliminary data.</text>
</comment>
<keyword evidence="3" id="KW-1185">Reference proteome</keyword>
<gene>
    <name evidence="2" type="ORF">OHC33_006178</name>
</gene>
<protein>
    <submittedName>
        <fullName evidence="2">Uncharacterized protein</fullName>
    </submittedName>
</protein>
<evidence type="ECO:0000256" key="1">
    <source>
        <dbReference type="SAM" id="MobiDB-lite"/>
    </source>
</evidence>
<organism evidence="2 3">
    <name type="scientific">Knufia fluminis</name>
    <dbReference type="NCBI Taxonomy" id="191047"/>
    <lineage>
        <taxon>Eukaryota</taxon>
        <taxon>Fungi</taxon>
        <taxon>Dikarya</taxon>
        <taxon>Ascomycota</taxon>
        <taxon>Pezizomycotina</taxon>
        <taxon>Eurotiomycetes</taxon>
        <taxon>Chaetothyriomycetidae</taxon>
        <taxon>Chaetothyriales</taxon>
        <taxon>Trichomeriaceae</taxon>
        <taxon>Knufia</taxon>
    </lineage>
</organism>
<name>A0AAN8F717_9EURO</name>
<feature type="compositionally biased region" description="Pro residues" evidence="1">
    <location>
        <begin position="109"/>
        <end position="119"/>
    </location>
</feature>
<dbReference type="Proteomes" id="UP001316803">
    <property type="component" value="Unassembled WGS sequence"/>
</dbReference>
<feature type="region of interest" description="Disordered" evidence="1">
    <location>
        <begin position="106"/>
        <end position="206"/>
    </location>
</feature>
<sequence>MATNNSSYQLPNTFIPHPIQQMLSQERKVKAMVALCSSLPATSEYEPTAFGPRPKPDPQPAPAPRPPQPRPKPPPSRTLEELVKSLSNDEAKTIQDLIWICLTQRGPKIPTPRPKPPPSSGKQCTQPELDVHLLTPEGYGPSCLLGGPKPPPDPNGGGKHVARGSGGPSKPKPKPRPHPDPNGRCISAPPKPPGKPKPKPLPPPVR</sequence>
<dbReference type="PRINTS" id="PR01217">
    <property type="entry name" value="PRICHEXTENSN"/>
</dbReference>
<feature type="compositionally biased region" description="Pro residues" evidence="1">
    <location>
        <begin position="189"/>
        <end position="206"/>
    </location>
</feature>
<evidence type="ECO:0000313" key="3">
    <source>
        <dbReference type="Proteomes" id="UP001316803"/>
    </source>
</evidence>
<accession>A0AAN8F717</accession>
<evidence type="ECO:0000313" key="2">
    <source>
        <dbReference type="EMBL" id="KAK5952586.1"/>
    </source>
</evidence>
<dbReference type="EMBL" id="JAKLMC020000014">
    <property type="protein sequence ID" value="KAK5952586.1"/>
    <property type="molecule type" value="Genomic_DNA"/>
</dbReference>
<feature type="region of interest" description="Disordered" evidence="1">
    <location>
        <begin position="41"/>
        <end position="88"/>
    </location>
</feature>
<feature type="compositionally biased region" description="Pro residues" evidence="1">
    <location>
        <begin position="57"/>
        <end position="76"/>
    </location>
</feature>
<proteinExistence type="predicted"/>
<feature type="compositionally biased region" description="Basic and acidic residues" evidence="1">
    <location>
        <begin position="78"/>
        <end position="88"/>
    </location>
</feature>
<reference evidence="2 3" key="1">
    <citation type="submission" date="2022-12" db="EMBL/GenBank/DDBJ databases">
        <title>Genomic features and morphological characterization of a novel Knufia sp. strain isolated from spacecraft assembly facility.</title>
        <authorList>
            <person name="Teixeira M."/>
            <person name="Chander A.M."/>
            <person name="Stajich J.E."/>
            <person name="Venkateswaran K."/>
        </authorList>
    </citation>
    <scope>NUCLEOTIDE SEQUENCE [LARGE SCALE GENOMIC DNA]</scope>
    <source>
        <strain evidence="2 3">FJI-L2-BK-P2</strain>
    </source>
</reference>